<dbReference type="Proteomes" id="UP000238701">
    <property type="component" value="Unassembled WGS sequence"/>
</dbReference>
<name>A0A2U3L0V9_9BACT</name>
<dbReference type="AlphaFoldDB" id="A0A2U3L0V9"/>
<dbReference type="SMART" id="SM00327">
    <property type="entry name" value="VWA"/>
    <property type="match status" value="1"/>
</dbReference>
<dbReference type="SUPFAM" id="SSF53300">
    <property type="entry name" value="vWA-like"/>
    <property type="match status" value="1"/>
</dbReference>
<dbReference type="InterPro" id="IPR017802">
    <property type="entry name" value="VWFA-rel_acidobac-type"/>
</dbReference>
<feature type="domain" description="VWFA" evidence="2">
    <location>
        <begin position="72"/>
        <end position="252"/>
    </location>
</feature>
<dbReference type="PROSITE" id="PS50234">
    <property type="entry name" value="VWFA"/>
    <property type="match status" value="1"/>
</dbReference>
<reference evidence="4" key="1">
    <citation type="submission" date="2018-02" db="EMBL/GenBank/DDBJ databases">
        <authorList>
            <person name="Hausmann B."/>
        </authorList>
    </citation>
    <scope>NUCLEOTIDE SEQUENCE [LARGE SCALE GENOMIC DNA]</scope>
    <source>
        <strain evidence="4">Peat soil MAG SbA1</strain>
    </source>
</reference>
<organism evidence="3 4">
    <name type="scientific">Candidatus Sulfotelmatobacter kueseliae</name>
    <dbReference type="NCBI Taxonomy" id="2042962"/>
    <lineage>
        <taxon>Bacteria</taxon>
        <taxon>Pseudomonadati</taxon>
        <taxon>Acidobacteriota</taxon>
        <taxon>Terriglobia</taxon>
        <taxon>Terriglobales</taxon>
        <taxon>Candidatus Korobacteraceae</taxon>
        <taxon>Candidatus Sulfotelmatobacter</taxon>
    </lineage>
</organism>
<evidence type="ECO:0000256" key="1">
    <source>
        <dbReference type="SAM" id="SignalP"/>
    </source>
</evidence>
<dbReference type="EMBL" id="OMOD01000155">
    <property type="protein sequence ID" value="SPF45480.1"/>
    <property type="molecule type" value="Genomic_DNA"/>
</dbReference>
<accession>A0A2U3L0V9</accession>
<sequence length="292" mass="31829">MMKQICSAFFLAFVALSAVAQESAAPMVAIPLTASDSHHRPTSLTVESLVITDEGTPITGANLARGADLPVELGLLIDDSNSQRFAELSDILKAARQFVSNSIRGPEDRVFLLDFDTTPRATKWLTREQLQTTTGLTIRVGGATALYDALGMACKERMGPRDWQKPTRRVLVLISDGEDNQSHVTRDQAVSEALRAGAVIFTIDTELSGPASGGGKVMQTLADVTGGESFRQVGTRNAPEVFATIKEMMDGMYYLRYVPPGTSKSAPHGVEVKWALKEKFKLSYAKEYLWNQ</sequence>
<dbReference type="CDD" id="cd00198">
    <property type="entry name" value="vWFA"/>
    <property type="match status" value="1"/>
</dbReference>
<dbReference type="NCBIfam" id="TIGR03436">
    <property type="entry name" value="acidobact_VWFA"/>
    <property type="match status" value="1"/>
</dbReference>
<dbReference type="Gene3D" id="3.40.50.410">
    <property type="entry name" value="von Willebrand factor, type A domain"/>
    <property type="match status" value="1"/>
</dbReference>
<dbReference type="InterPro" id="IPR002035">
    <property type="entry name" value="VWF_A"/>
</dbReference>
<dbReference type="InterPro" id="IPR036465">
    <property type="entry name" value="vWFA_dom_sf"/>
</dbReference>
<evidence type="ECO:0000313" key="4">
    <source>
        <dbReference type="Proteomes" id="UP000238701"/>
    </source>
</evidence>
<dbReference type="Pfam" id="PF13519">
    <property type="entry name" value="VWA_2"/>
    <property type="match status" value="1"/>
</dbReference>
<evidence type="ECO:0000313" key="3">
    <source>
        <dbReference type="EMBL" id="SPF45480.1"/>
    </source>
</evidence>
<evidence type="ECO:0000259" key="2">
    <source>
        <dbReference type="PROSITE" id="PS50234"/>
    </source>
</evidence>
<protein>
    <recommendedName>
        <fullName evidence="2">VWFA domain-containing protein</fullName>
    </recommendedName>
</protein>
<feature type="chain" id="PRO_5015508649" description="VWFA domain-containing protein" evidence="1">
    <location>
        <begin position="21"/>
        <end position="292"/>
    </location>
</feature>
<feature type="signal peptide" evidence="1">
    <location>
        <begin position="1"/>
        <end position="20"/>
    </location>
</feature>
<dbReference type="OrthoDB" id="9806395at2"/>
<keyword evidence="1" id="KW-0732">Signal</keyword>
<proteinExistence type="predicted"/>
<gene>
    <name evidence="3" type="ORF">SBA1_60034</name>
</gene>